<protein>
    <submittedName>
        <fullName evidence="1">Uncharacterized protein</fullName>
    </submittedName>
</protein>
<gene>
    <name evidence="1" type="ORF">KUA55_02685</name>
</gene>
<accession>A0ABS6T9J2</accession>
<evidence type="ECO:0000313" key="2">
    <source>
        <dbReference type="Proteomes" id="UP000774130"/>
    </source>
</evidence>
<evidence type="ECO:0000313" key="1">
    <source>
        <dbReference type="EMBL" id="MBV7389569.1"/>
    </source>
</evidence>
<name>A0ABS6T9J2_9ENTE</name>
<comment type="caution">
    <text evidence="1">The sequence shown here is derived from an EMBL/GenBank/DDBJ whole genome shotgun (WGS) entry which is preliminary data.</text>
</comment>
<dbReference type="EMBL" id="JAHUZB010000001">
    <property type="protein sequence ID" value="MBV7389569.1"/>
    <property type="molecule type" value="Genomic_DNA"/>
</dbReference>
<proteinExistence type="predicted"/>
<organism evidence="1 2">
    <name type="scientific">Enterococcus alishanensis</name>
    <dbReference type="NCBI Taxonomy" id="1303817"/>
    <lineage>
        <taxon>Bacteria</taxon>
        <taxon>Bacillati</taxon>
        <taxon>Bacillota</taxon>
        <taxon>Bacilli</taxon>
        <taxon>Lactobacillales</taxon>
        <taxon>Enterococcaceae</taxon>
        <taxon>Enterococcus</taxon>
    </lineage>
</organism>
<dbReference type="RefSeq" id="WP_218324625.1">
    <property type="nucleotide sequence ID" value="NZ_JAHUZB010000001.1"/>
</dbReference>
<reference evidence="1 2" key="1">
    <citation type="submission" date="2021-06" db="EMBL/GenBank/DDBJ databases">
        <title>Enterococcus alishanensis sp. nov., a novel lactic acid bacterium isolated from fresh coffee beans.</title>
        <authorList>
            <person name="Chen Y.-S."/>
        </authorList>
    </citation>
    <scope>NUCLEOTIDE SEQUENCE [LARGE SCALE GENOMIC DNA]</scope>
    <source>
        <strain evidence="1 2">ALS3</strain>
    </source>
</reference>
<sequence length="86" mass="9926">MRFPNIGMHFFLKAVAELDIKFPITKSELIKMAEDIQVRTWETEYTPLAVFFERMVPEVYPNGTAFMCAYTSANLQAAKLAFIENK</sequence>
<keyword evidence="2" id="KW-1185">Reference proteome</keyword>
<dbReference type="Proteomes" id="UP000774130">
    <property type="component" value="Unassembled WGS sequence"/>
</dbReference>